<feature type="chain" id="PRO_5020995939" evidence="1">
    <location>
        <begin position="24"/>
        <end position="354"/>
    </location>
</feature>
<dbReference type="AlphaFoldDB" id="A0A4R5L5U6"/>
<dbReference type="InterPro" id="IPR043504">
    <property type="entry name" value="Peptidase_S1_PA_chymotrypsin"/>
</dbReference>
<dbReference type="GO" id="GO:0004252">
    <property type="term" value="F:serine-type endopeptidase activity"/>
    <property type="evidence" value="ECO:0007669"/>
    <property type="project" value="InterPro"/>
</dbReference>
<keyword evidence="3" id="KW-0378">Hydrolase</keyword>
<feature type="signal peptide" evidence="1">
    <location>
        <begin position="1"/>
        <end position="23"/>
    </location>
</feature>
<proteinExistence type="predicted"/>
<keyword evidence="3" id="KW-0645">Protease</keyword>
<accession>A0A4R5L5U6</accession>
<dbReference type="InterPro" id="IPR001254">
    <property type="entry name" value="Trypsin_dom"/>
</dbReference>
<dbReference type="PROSITE" id="PS50240">
    <property type="entry name" value="TRYPSIN_DOM"/>
    <property type="match status" value="1"/>
</dbReference>
<organism evidence="3 4">
    <name type="scientific">Paraburkholderia guartelaensis</name>
    <dbReference type="NCBI Taxonomy" id="2546446"/>
    <lineage>
        <taxon>Bacteria</taxon>
        <taxon>Pseudomonadati</taxon>
        <taxon>Pseudomonadota</taxon>
        <taxon>Betaproteobacteria</taxon>
        <taxon>Burkholderiales</taxon>
        <taxon>Burkholderiaceae</taxon>
        <taxon>Paraburkholderia</taxon>
    </lineage>
</organism>
<reference evidence="3 4" key="1">
    <citation type="submission" date="2019-03" db="EMBL/GenBank/DDBJ databases">
        <title>Paraburkholderia sp. isolated from native Mimosa gymnas in Guartela State Park, Brazil.</title>
        <authorList>
            <person name="Paulitsch F."/>
            <person name="Hungria M."/>
            <person name="Delamuta J.R.M."/>
            <person name="Ribeiro R.A."/>
            <person name="Dall'Agnol R."/>
            <person name="Silva J.S.B."/>
        </authorList>
    </citation>
    <scope>NUCLEOTIDE SEQUENCE [LARGE SCALE GENOMIC DNA]</scope>
    <source>
        <strain evidence="3 4">CNPSo 3008</strain>
    </source>
</reference>
<dbReference type="SUPFAM" id="SSF50494">
    <property type="entry name" value="Trypsin-like serine proteases"/>
    <property type="match status" value="1"/>
</dbReference>
<feature type="domain" description="Peptidase S1" evidence="2">
    <location>
        <begin position="108"/>
        <end position="354"/>
    </location>
</feature>
<dbReference type="Gene3D" id="2.40.10.10">
    <property type="entry name" value="Trypsin-like serine proteases"/>
    <property type="match status" value="2"/>
</dbReference>
<dbReference type="InterPro" id="IPR009003">
    <property type="entry name" value="Peptidase_S1_PA"/>
</dbReference>
<gene>
    <name evidence="3" type="ORF">E1N52_36775</name>
</gene>
<evidence type="ECO:0000313" key="4">
    <source>
        <dbReference type="Proteomes" id="UP000295606"/>
    </source>
</evidence>
<sequence length="354" mass="36458">MKILNYLAVTALMLALVPGIAMSDAIAPPLTNLPTTPSEAKAQALAVAKKFATPGTPAYLDAVMAAYQHLKENKSLNTLTKAEVSQTRFSAAIKNPQVLKELIYKPEMINPDLSVDTDQDYPTVVKIVAPSGAWCTGTLIGHHAVLTANHCSCIGLPAQIETGASPTVVGNVTASHQFKPLDCASFMSLTGPQQVAALDKLGGDIAVLTGSDELNPGSYPLYQLGWSAGDGPQFTMVSYGTVFPASSEAKWQGTVIAAPCVPPTGTQAGCGQSELLGHPTRLASANGGAIADICSGDSGAGLLTGPLSQPNRISAIVSRSASGVPAINNQCAGGGGVYEEITPAVVSWLKQFTN</sequence>
<evidence type="ECO:0000259" key="2">
    <source>
        <dbReference type="PROSITE" id="PS50240"/>
    </source>
</evidence>
<evidence type="ECO:0000313" key="3">
    <source>
        <dbReference type="EMBL" id="TDG02997.1"/>
    </source>
</evidence>
<protein>
    <submittedName>
        <fullName evidence="3">Trypsin-like serine protease</fullName>
    </submittedName>
</protein>
<dbReference type="RefSeq" id="WP_133189199.1">
    <property type="nucleotide sequence ID" value="NZ_SMOD01000048.1"/>
</dbReference>
<dbReference type="OrthoDB" id="267336at2"/>
<dbReference type="GO" id="GO:0006508">
    <property type="term" value="P:proteolysis"/>
    <property type="evidence" value="ECO:0007669"/>
    <property type="project" value="UniProtKB-KW"/>
</dbReference>
<evidence type="ECO:0000256" key="1">
    <source>
        <dbReference type="SAM" id="SignalP"/>
    </source>
</evidence>
<name>A0A4R5L5U6_9BURK</name>
<dbReference type="Proteomes" id="UP000295606">
    <property type="component" value="Unassembled WGS sequence"/>
</dbReference>
<keyword evidence="1" id="KW-0732">Signal</keyword>
<comment type="caution">
    <text evidence="3">The sequence shown here is derived from an EMBL/GenBank/DDBJ whole genome shotgun (WGS) entry which is preliminary data.</text>
</comment>
<dbReference type="EMBL" id="SMOD01000048">
    <property type="protein sequence ID" value="TDG02997.1"/>
    <property type="molecule type" value="Genomic_DNA"/>
</dbReference>
<dbReference type="Pfam" id="PF00089">
    <property type="entry name" value="Trypsin"/>
    <property type="match status" value="1"/>
</dbReference>